<dbReference type="EMBL" id="CP118735">
    <property type="protein sequence ID" value="WNY51284.1"/>
    <property type="molecule type" value="Genomic_DNA"/>
</dbReference>
<sequence length="221" mass="24640">MTLAKLRISATLLVETGLHIGASNAFAAIGATDSPVIKDAVTNLPIIPGSSLKGKIRSLLSKTSYNTNTTKDLGNDSAIISRNFGNSKSKEYKIGRMLFRDAFLINKDDLERRGVRTYTEVKFENTIDRITAEANPRQIERVIRDSEFGFELIYEVNHQSEQEIVEDMQLLRDGLLLLEMDYLGGSGSRGYGKVAFKDLTVDLVFGECDVERIQDLLTKEV</sequence>
<keyword evidence="5" id="KW-0378">Hydrolase</keyword>
<dbReference type="GO" id="GO:0005840">
    <property type="term" value="C:ribosome"/>
    <property type="evidence" value="ECO:0007669"/>
    <property type="project" value="InterPro"/>
</dbReference>
<dbReference type="InterPro" id="IPR005537">
    <property type="entry name" value="RAMP_III_fam"/>
</dbReference>
<dbReference type="GO" id="GO:0004519">
    <property type="term" value="F:endonuclease activity"/>
    <property type="evidence" value="ECO:0007669"/>
    <property type="project" value="UniProtKB-KW"/>
</dbReference>
<dbReference type="NCBIfam" id="TIGR02582">
    <property type="entry name" value="cas7_TM1809"/>
    <property type="match status" value="1"/>
</dbReference>
<dbReference type="PROSITE" id="PS00962">
    <property type="entry name" value="RIBOSOMAL_S2_1"/>
    <property type="match status" value="1"/>
</dbReference>
<dbReference type="InterPro" id="IPR013412">
    <property type="entry name" value="CRISPR-assoc_RAMP_Csm3"/>
</dbReference>
<evidence type="ECO:0000256" key="7">
    <source>
        <dbReference type="ARBA" id="ARBA00023118"/>
    </source>
</evidence>
<dbReference type="GO" id="GO:0016787">
    <property type="term" value="F:hydrolase activity"/>
    <property type="evidence" value="ECO:0007669"/>
    <property type="project" value="UniProtKB-KW"/>
</dbReference>
<gene>
    <name evidence="11" type="primary">csm3</name>
    <name evidence="11" type="ORF">PW252_01060</name>
</gene>
<dbReference type="GO" id="GO:0006412">
    <property type="term" value="P:translation"/>
    <property type="evidence" value="ECO:0007669"/>
    <property type="project" value="InterPro"/>
</dbReference>
<evidence type="ECO:0000256" key="1">
    <source>
        <dbReference type="ARBA" id="ARBA00006342"/>
    </source>
</evidence>
<dbReference type="InterPro" id="IPR018130">
    <property type="entry name" value="Ribosomal_uS2_CS"/>
</dbReference>
<dbReference type="PANTHER" id="PTHR35579">
    <property type="entry name" value="CRISPR SYSTEM CMS ENDORIBONUCLEASE CSM3"/>
    <property type="match status" value="1"/>
</dbReference>
<evidence type="ECO:0000313" key="11">
    <source>
        <dbReference type="EMBL" id="WNY51284.1"/>
    </source>
</evidence>
<keyword evidence="7" id="KW-0051">Antiviral defense</keyword>
<protein>
    <recommendedName>
        <fullName evidence="2">CRISPR system Cms endoribonuclease Csm3</fullName>
    </recommendedName>
    <alternativeName>
        <fullName evidence="8">CRISPR type III A-associated RAMP protein Csm3</fullName>
    </alternativeName>
</protein>
<dbReference type="GO" id="GO:0003723">
    <property type="term" value="F:RNA binding"/>
    <property type="evidence" value="ECO:0007669"/>
    <property type="project" value="UniProtKB-KW"/>
</dbReference>
<keyword evidence="4" id="KW-0255">Endonuclease</keyword>
<dbReference type="PANTHER" id="PTHR35579:SF3">
    <property type="entry name" value="CRISPR SYSTEM CMS ENDORIBONUCLEASE CSM3"/>
    <property type="match status" value="1"/>
</dbReference>
<evidence type="ECO:0000256" key="6">
    <source>
        <dbReference type="ARBA" id="ARBA00022884"/>
    </source>
</evidence>
<dbReference type="InterPro" id="IPR052216">
    <property type="entry name" value="CRISPR_Csm3_endoribonuclease"/>
</dbReference>
<feature type="signal peptide" evidence="9">
    <location>
        <begin position="1"/>
        <end position="27"/>
    </location>
</feature>
<keyword evidence="6" id="KW-0694">RNA-binding</keyword>
<evidence type="ECO:0000256" key="2">
    <source>
        <dbReference type="ARBA" id="ARBA00022150"/>
    </source>
</evidence>
<evidence type="ECO:0000256" key="3">
    <source>
        <dbReference type="ARBA" id="ARBA00022722"/>
    </source>
</evidence>
<evidence type="ECO:0000256" key="9">
    <source>
        <dbReference type="SAM" id="SignalP"/>
    </source>
</evidence>
<name>A0AA96VU13_9STRE</name>
<dbReference type="AlphaFoldDB" id="A0AA96VU13"/>
<dbReference type="GO" id="GO:0003735">
    <property type="term" value="F:structural constituent of ribosome"/>
    <property type="evidence" value="ECO:0007669"/>
    <property type="project" value="InterPro"/>
</dbReference>
<keyword evidence="9" id="KW-0732">Signal</keyword>
<comment type="similarity">
    <text evidence="1">Belongs to the CRISPR-associated Csm3 family.</text>
</comment>
<evidence type="ECO:0000256" key="8">
    <source>
        <dbReference type="ARBA" id="ARBA00033183"/>
    </source>
</evidence>
<keyword evidence="3" id="KW-0540">Nuclease</keyword>
<proteinExistence type="inferred from homology"/>
<evidence type="ECO:0000259" key="10">
    <source>
        <dbReference type="Pfam" id="PF03787"/>
    </source>
</evidence>
<accession>A0AA96VU13</accession>
<dbReference type="KEGG" id="sins:PW252_01060"/>
<feature type="chain" id="PRO_5041744603" description="CRISPR system Cms endoribonuclease Csm3" evidence="9">
    <location>
        <begin position="28"/>
        <end position="221"/>
    </location>
</feature>
<dbReference type="Pfam" id="PF03787">
    <property type="entry name" value="RAMPs"/>
    <property type="match status" value="1"/>
</dbReference>
<feature type="domain" description="CRISPR type III-associated protein" evidence="10">
    <location>
        <begin position="12"/>
        <end position="194"/>
    </location>
</feature>
<evidence type="ECO:0000256" key="4">
    <source>
        <dbReference type="ARBA" id="ARBA00022759"/>
    </source>
</evidence>
<organism evidence="11">
    <name type="scientific">Streptococcus iners</name>
    <dbReference type="NCBI Taxonomy" id="3028084"/>
    <lineage>
        <taxon>Bacteria</taxon>
        <taxon>Bacillati</taxon>
        <taxon>Bacillota</taxon>
        <taxon>Bacilli</taxon>
        <taxon>Lactobacillales</taxon>
        <taxon>Streptococcaceae</taxon>
        <taxon>Streptococcus</taxon>
    </lineage>
</organism>
<reference evidence="11" key="1">
    <citation type="submission" date="2023-02" db="EMBL/GenBank/DDBJ databases">
        <title>Streptococcus sp. Genome Sequencing and Assembly.</title>
        <authorList>
            <person name="Shore S.M."/>
            <person name="Nicholson T.L."/>
        </authorList>
    </citation>
    <scope>NUCLEOTIDE SEQUENCE</scope>
    <source>
        <strain evidence="11">29887</strain>
    </source>
</reference>
<dbReference type="RefSeq" id="WP_248049652.1">
    <property type="nucleotide sequence ID" value="NZ_CP118735.1"/>
</dbReference>
<evidence type="ECO:0000256" key="5">
    <source>
        <dbReference type="ARBA" id="ARBA00022801"/>
    </source>
</evidence>
<dbReference type="GO" id="GO:0051607">
    <property type="term" value="P:defense response to virus"/>
    <property type="evidence" value="ECO:0007669"/>
    <property type="project" value="UniProtKB-KW"/>
</dbReference>